<keyword evidence="3" id="KW-1185">Reference proteome</keyword>
<evidence type="ECO:0000313" key="3">
    <source>
        <dbReference type="Proteomes" id="UP000008225"/>
    </source>
</evidence>
<reference evidence="2" key="2">
    <citation type="submission" date="2025-08" db="UniProtKB">
        <authorList>
            <consortium name="Ensembl"/>
        </authorList>
    </citation>
    <scope>IDENTIFICATION</scope>
</reference>
<sequence length="119" mass="12694">FLLLLFVLFCFFLEKRSLALLAQAGVQGRHFGSLPLGGGDLPGSSNSPALASSVAGITDIHYHAWLIFVLFIERGFCHVGQAGVELLTSGDPLSLAFQNAGITSVSHGARPKLLLLFDR</sequence>
<keyword evidence="1" id="KW-0732">Signal</keyword>
<dbReference type="AlphaFoldDB" id="A0A8I3WGW8"/>
<accession>A0A8I3WGW8</accession>
<dbReference type="PANTHER" id="PTHR12138">
    <property type="entry name" value="PRIMATE-EXPANDED PROTEIN FAMILY"/>
    <property type="match status" value="1"/>
</dbReference>
<dbReference type="Proteomes" id="UP000008225">
    <property type="component" value="Chromosome 2"/>
</dbReference>
<name>A0A8I3WGW8_CALJA</name>
<evidence type="ECO:0000313" key="2">
    <source>
        <dbReference type="Ensembl" id="ENSCJAP00000089806.1"/>
    </source>
</evidence>
<evidence type="ECO:0000256" key="1">
    <source>
        <dbReference type="SAM" id="SignalP"/>
    </source>
</evidence>
<feature type="signal peptide" evidence="1">
    <location>
        <begin position="1"/>
        <end position="19"/>
    </location>
</feature>
<reference evidence="2 3" key="1">
    <citation type="submission" date="2009-03" db="EMBL/GenBank/DDBJ databases">
        <authorList>
            <person name="Warren W."/>
            <person name="Ye L."/>
            <person name="Minx P."/>
            <person name="Worley K."/>
            <person name="Gibbs R."/>
            <person name="Wilson R.K."/>
        </authorList>
    </citation>
    <scope>NUCLEOTIDE SEQUENCE [LARGE SCALE GENOMIC DNA]</scope>
</reference>
<dbReference type="PANTHER" id="PTHR12138:SF162">
    <property type="entry name" value="CHROMOSOME UNDETERMINED SCAFFOLD_275, WHOLE GENOME SHOTGUN SEQUENCE"/>
    <property type="match status" value="1"/>
</dbReference>
<dbReference type="Ensembl" id="ENSCJAT00000144846.1">
    <property type="protein sequence ID" value="ENSCJAP00000089806.1"/>
    <property type="gene ID" value="ENSCJAG00000071792.1"/>
</dbReference>
<dbReference type="PRINTS" id="PR02045">
    <property type="entry name" value="F138DOMAIN"/>
</dbReference>
<protein>
    <submittedName>
        <fullName evidence="2">Uncharacterized protein</fullName>
    </submittedName>
</protein>
<organism evidence="2 3">
    <name type="scientific">Callithrix jacchus</name>
    <name type="common">White-tufted-ear marmoset</name>
    <name type="synonym">Simia Jacchus</name>
    <dbReference type="NCBI Taxonomy" id="9483"/>
    <lineage>
        <taxon>Eukaryota</taxon>
        <taxon>Metazoa</taxon>
        <taxon>Chordata</taxon>
        <taxon>Craniata</taxon>
        <taxon>Vertebrata</taxon>
        <taxon>Euteleostomi</taxon>
        <taxon>Mammalia</taxon>
        <taxon>Eutheria</taxon>
        <taxon>Euarchontoglires</taxon>
        <taxon>Primates</taxon>
        <taxon>Haplorrhini</taxon>
        <taxon>Platyrrhini</taxon>
        <taxon>Cebidae</taxon>
        <taxon>Callitrichinae</taxon>
        <taxon>Callithrix</taxon>
        <taxon>Callithrix</taxon>
    </lineage>
</organism>
<reference evidence="2" key="3">
    <citation type="submission" date="2025-09" db="UniProtKB">
        <authorList>
            <consortium name="Ensembl"/>
        </authorList>
    </citation>
    <scope>IDENTIFICATION</scope>
</reference>
<proteinExistence type="predicted"/>
<dbReference type="GeneTree" id="ENSGT01120000271815"/>
<feature type="chain" id="PRO_5035306791" evidence="1">
    <location>
        <begin position="20"/>
        <end position="119"/>
    </location>
</feature>